<evidence type="ECO:0008006" key="3">
    <source>
        <dbReference type="Google" id="ProtNLM"/>
    </source>
</evidence>
<protein>
    <recommendedName>
        <fullName evidence="3">DUF4376 domain-containing protein</fullName>
    </recommendedName>
</protein>
<dbReference type="EMBL" id="JAOCFT010000001">
    <property type="protein sequence ID" value="MDH1897850.1"/>
    <property type="molecule type" value="Genomic_DNA"/>
</dbReference>
<gene>
    <name evidence="1" type="ORF">N5I07_09760</name>
</gene>
<dbReference type="RefSeq" id="WP_279981379.1">
    <property type="nucleotide sequence ID" value="NZ_JAOCFT010000001.1"/>
</dbReference>
<dbReference type="AlphaFoldDB" id="A0AA42VB02"/>
<reference evidence="1" key="1">
    <citation type="submission" date="2022-09" db="EMBL/GenBank/DDBJ databases">
        <title>Intensive care unit water sources are persistently colonized with multi-drug resistant bacteria and are the site of extensive horizontal gene transfer of antibiotic resistance genes.</title>
        <authorList>
            <person name="Diorio-Toth L."/>
        </authorList>
    </citation>
    <scope>NUCLEOTIDE SEQUENCE</scope>
    <source>
        <strain evidence="1">GD03796</strain>
    </source>
</reference>
<sequence>MSIDWSKMRTPADLATEQAMADYEAWKVERQARVDALVVEVDGMTFDGNEISTRRMADMIAGADDLADTTEWTLADNGVSVVTIRQLKAALRLATEARTAIWNDGRPAKSFQS</sequence>
<dbReference type="Proteomes" id="UP001160758">
    <property type="component" value="Unassembled WGS sequence"/>
</dbReference>
<comment type="caution">
    <text evidence="1">The sequence shown here is derived from an EMBL/GenBank/DDBJ whole genome shotgun (WGS) entry which is preliminary data.</text>
</comment>
<accession>A0AA42VB02</accession>
<evidence type="ECO:0000313" key="1">
    <source>
        <dbReference type="EMBL" id="MDH1897850.1"/>
    </source>
</evidence>
<name>A0AA42VB02_AERCA</name>
<evidence type="ECO:0000313" key="2">
    <source>
        <dbReference type="Proteomes" id="UP001160758"/>
    </source>
</evidence>
<organism evidence="1 2">
    <name type="scientific">Aeromonas caviae</name>
    <name type="common">Aeromonas punctata</name>
    <dbReference type="NCBI Taxonomy" id="648"/>
    <lineage>
        <taxon>Bacteria</taxon>
        <taxon>Pseudomonadati</taxon>
        <taxon>Pseudomonadota</taxon>
        <taxon>Gammaproteobacteria</taxon>
        <taxon>Aeromonadales</taxon>
        <taxon>Aeromonadaceae</taxon>
        <taxon>Aeromonas</taxon>
    </lineage>
</organism>
<proteinExistence type="predicted"/>